<reference evidence="1" key="1">
    <citation type="submission" date="2022-11" db="EMBL/GenBank/DDBJ databases">
        <title>Genome Sequence of Boeremia exigua.</title>
        <authorList>
            <person name="Buettner E."/>
        </authorList>
    </citation>
    <scope>NUCLEOTIDE SEQUENCE</scope>
    <source>
        <strain evidence="1">CU02</strain>
    </source>
</reference>
<organism evidence="1 2">
    <name type="scientific">Boeremia exigua</name>
    <dbReference type="NCBI Taxonomy" id="749465"/>
    <lineage>
        <taxon>Eukaryota</taxon>
        <taxon>Fungi</taxon>
        <taxon>Dikarya</taxon>
        <taxon>Ascomycota</taxon>
        <taxon>Pezizomycotina</taxon>
        <taxon>Dothideomycetes</taxon>
        <taxon>Pleosporomycetidae</taxon>
        <taxon>Pleosporales</taxon>
        <taxon>Pleosporineae</taxon>
        <taxon>Didymellaceae</taxon>
        <taxon>Boeremia</taxon>
    </lineage>
</organism>
<accession>A0ACC2IDW6</accession>
<evidence type="ECO:0000313" key="1">
    <source>
        <dbReference type="EMBL" id="KAJ8113354.1"/>
    </source>
</evidence>
<sequence length="225" mass="24406">MLKKLKINGPTLALSTLVLLVIPYPARRQHNKIPLILETKNPHSPLGKTYGVYTILRLAQPRPTHRTHACSPGHHDGDIASDEKRGVLWGALEEVVDHSDVLLSFNGREGATDLIVFRGKGAEDTDRLILVSQLCGLKVSNPVSDNLGVAKKVKSLVIETKQPDDQGRVIAALNYVHLKNHASHSTASNTDQMKVSKGSTAMPAGPTSRSMADIDHVRPMENSGP</sequence>
<dbReference type="Proteomes" id="UP001153331">
    <property type="component" value="Unassembled WGS sequence"/>
</dbReference>
<comment type="caution">
    <text evidence="1">The sequence shown here is derived from an EMBL/GenBank/DDBJ whole genome shotgun (WGS) entry which is preliminary data.</text>
</comment>
<dbReference type="EMBL" id="JAPHNI010000259">
    <property type="protein sequence ID" value="KAJ8113354.1"/>
    <property type="molecule type" value="Genomic_DNA"/>
</dbReference>
<evidence type="ECO:0000313" key="2">
    <source>
        <dbReference type="Proteomes" id="UP001153331"/>
    </source>
</evidence>
<protein>
    <submittedName>
        <fullName evidence="1">Uncharacterized protein</fullName>
    </submittedName>
</protein>
<proteinExistence type="predicted"/>
<gene>
    <name evidence="1" type="ORF">OPT61_g4491</name>
</gene>
<keyword evidence="2" id="KW-1185">Reference proteome</keyword>
<name>A0ACC2IDW6_9PLEO</name>